<dbReference type="InterPro" id="IPR011010">
    <property type="entry name" value="DNA_brk_join_enz"/>
</dbReference>
<keyword evidence="1" id="KW-0229">DNA integration</keyword>
<dbReference type="PROSITE" id="PS51898">
    <property type="entry name" value="TYR_RECOMBINASE"/>
    <property type="match status" value="1"/>
</dbReference>
<dbReference type="Proteomes" id="UP000604341">
    <property type="component" value="Unassembled WGS sequence"/>
</dbReference>
<keyword evidence="8" id="KW-1185">Reference proteome</keyword>
<dbReference type="InterPro" id="IPR044068">
    <property type="entry name" value="CB"/>
</dbReference>
<dbReference type="RefSeq" id="WP_189070696.1">
    <property type="nucleotide sequence ID" value="NZ_BMPE01000023.1"/>
</dbReference>
<evidence type="ECO:0000256" key="2">
    <source>
        <dbReference type="ARBA" id="ARBA00023125"/>
    </source>
</evidence>
<accession>A0ABQ2FQJ2</accession>
<dbReference type="Pfam" id="PF02899">
    <property type="entry name" value="Phage_int_SAM_1"/>
    <property type="match status" value="1"/>
</dbReference>
<dbReference type="InterPro" id="IPR013762">
    <property type="entry name" value="Integrase-like_cat_sf"/>
</dbReference>
<feature type="domain" description="Core-binding (CB)" evidence="6">
    <location>
        <begin position="41"/>
        <end position="127"/>
    </location>
</feature>
<name>A0ABQ2FQJ2_9DEIO</name>
<evidence type="ECO:0000256" key="1">
    <source>
        <dbReference type="ARBA" id="ARBA00022908"/>
    </source>
</evidence>
<protein>
    <submittedName>
        <fullName evidence="7">Integrase</fullName>
    </submittedName>
</protein>
<evidence type="ECO:0000256" key="4">
    <source>
        <dbReference type="PROSITE-ProRule" id="PRU01248"/>
    </source>
</evidence>
<dbReference type="EMBL" id="BMPE01000023">
    <property type="protein sequence ID" value="GGL16615.1"/>
    <property type="molecule type" value="Genomic_DNA"/>
</dbReference>
<evidence type="ECO:0000259" key="6">
    <source>
        <dbReference type="PROSITE" id="PS51900"/>
    </source>
</evidence>
<sequence length="324" mass="35429">MSLALVQHNLELQARADRVAALEPEARRREAVRAARDSDVEALWALVESFLVTQGQRGARVSHHTLSSYRTGLQVFLDWAGPAGVSLLRPGGSDGYRFTRHLEGLKLAPSSVRTRLAAARALYGALRWSGATDAAPFTDVRTAPDPTPRHEKRKPYSDADLAAMLLAAGPQETVIVLLGAHCGLRNAEMRSLAWGDVHLEGEAPFVNVQGKRGRRQDVALSRSAAAALRAWRGMRGAVKPSDPVLLIRSSRNVGRAVERVCRAAGVTYEGREVHGLRHSAGTKVYVATNDLLAVRDTLRHRTIDSSEIYVDYARAQKPKVNADW</sequence>
<organism evidence="7 8">
    <name type="scientific">Deinococcus radiotolerans</name>
    <dbReference type="NCBI Taxonomy" id="1309407"/>
    <lineage>
        <taxon>Bacteria</taxon>
        <taxon>Thermotogati</taxon>
        <taxon>Deinococcota</taxon>
        <taxon>Deinococci</taxon>
        <taxon>Deinococcales</taxon>
        <taxon>Deinococcaceae</taxon>
        <taxon>Deinococcus</taxon>
    </lineage>
</organism>
<dbReference type="InterPro" id="IPR010998">
    <property type="entry name" value="Integrase_recombinase_N"/>
</dbReference>
<evidence type="ECO:0000313" key="7">
    <source>
        <dbReference type="EMBL" id="GGL16615.1"/>
    </source>
</evidence>
<dbReference type="Gene3D" id="1.10.443.10">
    <property type="entry name" value="Intergrase catalytic core"/>
    <property type="match status" value="1"/>
</dbReference>
<dbReference type="PANTHER" id="PTHR30349:SF81">
    <property type="entry name" value="TYROSINE RECOMBINASE XERC"/>
    <property type="match status" value="1"/>
</dbReference>
<evidence type="ECO:0000313" key="8">
    <source>
        <dbReference type="Proteomes" id="UP000604341"/>
    </source>
</evidence>
<dbReference type="Gene3D" id="1.10.150.130">
    <property type="match status" value="1"/>
</dbReference>
<dbReference type="PROSITE" id="PS51900">
    <property type="entry name" value="CB"/>
    <property type="match status" value="1"/>
</dbReference>
<comment type="caution">
    <text evidence="7">The sequence shown here is derived from an EMBL/GenBank/DDBJ whole genome shotgun (WGS) entry which is preliminary data.</text>
</comment>
<keyword evidence="3" id="KW-0233">DNA recombination</keyword>
<keyword evidence="2 4" id="KW-0238">DNA-binding</keyword>
<reference evidence="8" key="1">
    <citation type="journal article" date="2019" name="Int. J. Syst. Evol. Microbiol.">
        <title>The Global Catalogue of Microorganisms (GCM) 10K type strain sequencing project: providing services to taxonomists for standard genome sequencing and annotation.</title>
        <authorList>
            <consortium name="The Broad Institute Genomics Platform"/>
            <consortium name="The Broad Institute Genome Sequencing Center for Infectious Disease"/>
            <person name="Wu L."/>
            <person name="Ma J."/>
        </authorList>
    </citation>
    <scope>NUCLEOTIDE SEQUENCE [LARGE SCALE GENOMIC DNA]</scope>
    <source>
        <strain evidence="8">JCM 19173</strain>
    </source>
</reference>
<proteinExistence type="predicted"/>
<feature type="domain" description="Tyr recombinase" evidence="5">
    <location>
        <begin position="151"/>
        <end position="323"/>
    </location>
</feature>
<gene>
    <name evidence="7" type="ORF">GCM10010844_39420</name>
</gene>
<dbReference type="PANTHER" id="PTHR30349">
    <property type="entry name" value="PHAGE INTEGRASE-RELATED"/>
    <property type="match status" value="1"/>
</dbReference>
<dbReference type="SUPFAM" id="SSF56349">
    <property type="entry name" value="DNA breaking-rejoining enzymes"/>
    <property type="match status" value="1"/>
</dbReference>
<evidence type="ECO:0000256" key="3">
    <source>
        <dbReference type="ARBA" id="ARBA00023172"/>
    </source>
</evidence>
<dbReference type="InterPro" id="IPR002104">
    <property type="entry name" value="Integrase_catalytic"/>
</dbReference>
<dbReference type="InterPro" id="IPR004107">
    <property type="entry name" value="Integrase_SAM-like_N"/>
</dbReference>
<dbReference type="InterPro" id="IPR050090">
    <property type="entry name" value="Tyrosine_recombinase_XerCD"/>
</dbReference>
<dbReference type="Pfam" id="PF00589">
    <property type="entry name" value="Phage_integrase"/>
    <property type="match status" value="1"/>
</dbReference>
<evidence type="ECO:0000259" key="5">
    <source>
        <dbReference type="PROSITE" id="PS51898"/>
    </source>
</evidence>